<evidence type="ECO:0000256" key="4">
    <source>
        <dbReference type="ARBA" id="ARBA00022771"/>
    </source>
</evidence>
<dbReference type="InterPro" id="IPR013087">
    <property type="entry name" value="Znf_C2H2_type"/>
</dbReference>
<feature type="compositionally biased region" description="Basic and acidic residues" evidence="9">
    <location>
        <begin position="496"/>
        <end position="511"/>
    </location>
</feature>
<keyword evidence="7" id="KW-0539">Nucleus</keyword>
<dbReference type="AlphaFoldDB" id="A0A553N8U5"/>
<dbReference type="FunFam" id="3.30.160.60:FF:000358">
    <property type="entry name" value="zinc finger protein 24"/>
    <property type="match status" value="1"/>
</dbReference>
<dbReference type="SMART" id="SM00355">
    <property type="entry name" value="ZnF_C2H2"/>
    <property type="match status" value="10"/>
</dbReference>
<evidence type="ECO:0000313" key="11">
    <source>
        <dbReference type="EMBL" id="TRY61861.1"/>
    </source>
</evidence>
<evidence type="ECO:0000256" key="5">
    <source>
        <dbReference type="ARBA" id="ARBA00022833"/>
    </source>
</evidence>
<evidence type="ECO:0000256" key="7">
    <source>
        <dbReference type="ARBA" id="ARBA00023242"/>
    </source>
</evidence>
<evidence type="ECO:0000259" key="10">
    <source>
        <dbReference type="PROSITE" id="PS50157"/>
    </source>
</evidence>
<dbReference type="Gene3D" id="3.30.160.60">
    <property type="entry name" value="Classic Zinc Finger"/>
    <property type="match status" value="6"/>
</dbReference>
<keyword evidence="3" id="KW-0677">Repeat</keyword>
<keyword evidence="5" id="KW-0862">Zinc</keyword>
<feature type="domain" description="C2H2-type" evidence="10">
    <location>
        <begin position="270"/>
        <end position="297"/>
    </location>
</feature>
<dbReference type="OMA" id="CEVEGCH"/>
<name>A0A553N8U5_TIGCA</name>
<accession>A0A553N8U5</accession>
<feature type="domain" description="C2H2-type" evidence="10">
    <location>
        <begin position="242"/>
        <end position="269"/>
    </location>
</feature>
<dbReference type="PANTHER" id="PTHR23234:SF10">
    <property type="entry name" value="RIKEN CDNA 6720489N17 GENE-RELATED"/>
    <property type="match status" value="1"/>
</dbReference>
<dbReference type="FunFam" id="3.30.160.60:FF:000875">
    <property type="entry name" value="zinc finger protein 236 isoform X7"/>
    <property type="match status" value="1"/>
</dbReference>
<feature type="compositionally biased region" description="Basic and acidic residues" evidence="9">
    <location>
        <begin position="520"/>
        <end position="530"/>
    </location>
</feature>
<feature type="region of interest" description="Disordered" evidence="9">
    <location>
        <begin position="496"/>
        <end position="530"/>
    </location>
</feature>
<comment type="subcellular location">
    <subcellularLocation>
        <location evidence="1">Nucleus</location>
    </subcellularLocation>
</comment>
<protein>
    <recommendedName>
        <fullName evidence="10">C2H2-type domain-containing protein</fullName>
    </recommendedName>
</protein>
<evidence type="ECO:0000313" key="12">
    <source>
        <dbReference type="Proteomes" id="UP000318571"/>
    </source>
</evidence>
<keyword evidence="12" id="KW-1185">Reference proteome</keyword>
<dbReference type="SUPFAM" id="SSF57667">
    <property type="entry name" value="beta-beta-alpha zinc fingers"/>
    <property type="match status" value="3"/>
</dbReference>
<dbReference type="PANTHER" id="PTHR23234">
    <property type="entry name" value="ZNF44 PROTEIN"/>
    <property type="match status" value="1"/>
</dbReference>
<reference evidence="11 12" key="1">
    <citation type="journal article" date="2018" name="Nat. Ecol. Evol.">
        <title>Genomic signatures of mitonuclear coevolution across populations of Tigriopus californicus.</title>
        <authorList>
            <person name="Barreto F.S."/>
            <person name="Watson E.T."/>
            <person name="Lima T.G."/>
            <person name="Willett C.S."/>
            <person name="Edmands S."/>
            <person name="Li W."/>
            <person name="Burton R.S."/>
        </authorList>
    </citation>
    <scope>NUCLEOTIDE SEQUENCE [LARGE SCALE GENOMIC DNA]</scope>
    <source>
        <strain evidence="11 12">San Diego</strain>
    </source>
</reference>
<evidence type="ECO:0000256" key="1">
    <source>
        <dbReference type="ARBA" id="ARBA00004123"/>
    </source>
</evidence>
<dbReference type="Proteomes" id="UP000318571">
    <property type="component" value="Chromosome 8"/>
</dbReference>
<dbReference type="PROSITE" id="PS00028">
    <property type="entry name" value="ZINC_FINGER_C2H2_1"/>
    <property type="match status" value="4"/>
</dbReference>
<evidence type="ECO:0000256" key="8">
    <source>
        <dbReference type="PROSITE-ProRule" id="PRU00042"/>
    </source>
</evidence>
<keyword evidence="6" id="KW-0238">DNA-binding</keyword>
<proteinExistence type="predicted"/>
<feature type="domain" description="C2H2-type" evidence="10">
    <location>
        <begin position="474"/>
        <end position="501"/>
    </location>
</feature>
<feature type="non-terminal residue" evidence="11">
    <location>
        <position position="1"/>
    </location>
</feature>
<keyword evidence="4 8" id="KW-0863">Zinc-finger</keyword>
<dbReference type="GO" id="GO:0008270">
    <property type="term" value="F:zinc ion binding"/>
    <property type="evidence" value="ECO:0007669"/>
    <property type="project" value="UniProtKB-KW"/>
</dbReference>
<dbReference type="InterPro" id="IPR050758">
    <property type="entry name" value="Znf_C2H2-type"/>
</dbReference>
<dbReference type="InterPro" id="IPR036236">
    <property type="entry name" value="Znf_C2H2_sf"/>
</dbReference>
<feature type="region of interest" description="Disordered" evidence="9">
    <location>
        <begin position="153"/>
        <end position="181"/>
    </location>
</feature>
<feature type="domain" description="C2H2-type" evidence="10">
    <location>
        <begin position="214"/>
        <end position="241"/>
    </location>
</feature>
<comment type="caution">
    <text evidence="11">The sequence shown here is derived from an EMBL/GenBank/DDBJ whole genome shotgun (WGS) entry which is preliminary data.</text>
</comment>
<feature type="non-terminal residue" evidence="11">
    <location>
        <position position="674"/>
    </location>
</feature>
<evidence type="ECO:0000256" key="2">
    <source>
        <dbReference type="ARBA" id="ARBA00022723"/>
    </source>
</evidence>
<evidence type="ECO:0000256" key="3">
    <source>
        <dbReference type="ARBA" id="ARBA00022737"/>
    </source>
</evidence>
<dbReference type="GO" id="GO:0005634">
    <property type="term" value="C:nucleus"/>
    <property type="evidence" value="ECO:0007669"/>
    <property type="project" value="UniProtKB-SubCell"/>
</dbReference>
<dbReference type="PROSITE" id="PS50157">
    <property type="entry name" value="ZINC_FINGER_C2H2_2"/>
    <property type="match status" value="6"/>
</dbReference>
<organism evidence="11 12">
    <name type="scientific">Tigriopus californicus</name>
    <name type="common">Marine copepod</name>
    <dbReference type="NCBI Taxonomy" id="6832"/>
    <lineage>
        <taxon>Eukaryota</taxon>
        <taxon>Metazoa</taxon>
        <taxon>Ecdysozoa</taxon>
        <taxon>Arthropoda</taxon>
        <taxon>Crustacea</taxon>
        <taxon>Multicrustacea</taxon>
        <taxon>Hexanauplia</taxon>
        <taxon>Copepoda</taxon>
        <taxon>Harpacticoida</taxon>
        <taxon>Harpacticidae</taxon>
        <taxon>Tigriopus</taxon>
    </lineage>
</organism>
<keyword evidence="2" id="KW-0479">Metal-binding</keyword>
<evidence type="ECO:0000256" key="6">
    <source>
        <dbReference type="ARBA" id="ARBA00023125"/>
    </source>
</evidence>
<dbReference type="FunFam" id="3.30.160.60:FF:000446">
    <property type="entry name" value="Zinc finger protein"/>
    <property type="match status" value="1"/>
</dbReference>
<feature type="domain" description="C2H2-type" evidence="10">
    <location>
        <begin position="184"/>
        <end position="213"/>
    </location>
</feature>
<dbReference type="STRING" id="6832.A0A553N8U5"/>
<dbReference type="GO" id="GO:0003677">
    <property type="term" value="F:DNA binding"/>
    <property type="evidence" value="ECO:0007669"/>
    <property type="project" value="UniProtKB-KW"/>
</dbReference>
<feature type="domain" description="C2H2-type" evidence="10">
    <location>
        <begin position="298"/>
        <end position="327"/>
    </location>
</feature>
<dbReference type="Pfam" id="PF00096">
    <property type="entry name" value="zf-C2H2"/>
    <property type="match status" value="2"/>
</dbReference>
<sequence length="674" mass="74950">EFPTFGVTHPVDSGVQDFGTTSFLLAELENEETPHDVASELESEPDDDLHICGHCRAQFRQVDTFLAHKKSRVCRPSRADRERRAEEEAVISLLANQLKPALSTAVVQSVPAVTPVTSVTPVSPPKHSLPQNFLADESEDPYEIDTPPDEVHVVSHTDSELPPASGETPKKAVRRPRGSGPATHVCEVEGCHYVASYRKDMLRHMRKHSGEKPFKCSMCPKSFSRKDHLQGHERTHNGVKPFKCHLCSYATAISWSLTSHMRIHTDERPFECQLCPYKARESTQLRIHLRSHTGDCPFICTFEDCSSSFKTSSDLKRHQRVHTGEKPFKCGLCGYSCSIKCEFRLKWNHFNPRHLFHCPSCDFNATTEIGLSAHTRKMHASPSNRFRCKYCEFSCKWEGGLSSHVNKKHGNQPTKRAYEAKLEAMKRSRSITSTIAGVVDQLTSQSVDSNQGPTSNGKQRKKVWLSKTHCAPNFSCSHCDACFVRLDSLQCHIRQHDNKKSEEEGKRKENEGAIPVQVHPDGELSKESPDNHPFQMPVVTLPGETFLPSISLSPPKALSDSTHVSHYPMDHSSNQEVIQTVFAHNSQLPITTTLNGNTTFSVMPNSGLSTTPILMDSSQIHYILSAPPVGSESQVITVGPPGSLESQMVTLAQLNTHPSVLLSGSESSQGMDPR</sequence>
<dbReference type="FunFam" id="3.30.160.60:FF:000072">
    <property type="entry name" value="zinc finger protein 143 isoform X1"/>
    <property type="match status" value="1"/>
</dbReference>
<evidence type="ECO:0000256" key="9">
    <source>
        <dbReference type="SAM" id="MobiDB-lite"/>
    </source>
</evidence>
<gene>
    <name evidence="11" type="ORF">TCAL_12551</name>
</gene>
<dbReference type="EMBL" id="VCGU01000459">
    <property type="protein sequence ID" value="TRY61861.1"/>
    <property type="molecule type" value="Genomic_DNA"/>
</dbReference>